<sequence>MTQLVVDFGKLQAAIEHMQAFEREVTESLEDIDHTMAALRASWHGEGSDSQAQAQQQWEDGAEQMKSALKQLRSIAQAAHKNYSEAVTRNGAMWG</sequence>
<dbReference type="InterPro" id="IPR036689">
    <property type="entry name" value="ESAT-6-like_sf"/>
</dbReference>
<dbReference type="EMBL" id="BCSY01000005">
    <property type="protein sequence ID" value="GAS93045.1"/>
    <property type="molecule type" value="Genomic_DNA"/>
</dbReference>
<protein>
    <recommendedName>
        <fullName evidence="1">ESAT-6-like protein</fullName>
    </recommendedName>
</protein>
<dbReference type="NCBIfam" id="TIGR03930">
    <property type="entry name" value="WXG100_ESAT6"/>
    <property type="match status" value="1"/>
</dbReference>
<feature type="region of interest" description="Disordered" evidence="2">
    <location>
        <begin position="43"/>
        <end position="63"/>
    </location>
</feature>
<comment type="similarity">
    <text evidence="1">Belongs to the WXG100 family.</text>
</comment>
<dbReference type="Gene3D" id="1.10.287.1060">
    <property type="entry name" value="ESAT-6-like"/>
    <property type="match status" value="1"/>
</dbReference>
<gene>
    <name evidence="3" type="ORF">RMCC_0012</name>
</gene>
<dbReference type="STRING" id="228230.RMCC_0012"/>
<evidence type="ECO:0000313" key="3">
    <source>
        <dbReference type="EMBL" id="GAS93045.1"/>
    </source>
</evidence>
<organism evidence="3 4">
    <name type="scientific">Mycolicibacterium canariasense</name>
    <name type="common">Mycobacterium canariasense</name>
    <dbReference type="NCBI Taxonomy" id="228230"/>
    <lineage>
        <taxon>Bacteria</taxon>
        <taxon>Bacillati</taxon>
        <taxon>Actinomycetota</taxon>
        <taxon>Actinomycetes</taxon>
        <taxon>Mycobacteriales</taxon>
        <taxon>Mycobacteriaceae</taxon>
        <taxon>Mycolicibacterium</taxon>
    </lineage>
</organism>
<dbReference type="SUPFAM" id="SSF140453">
    <property type="entry name" value="EsxAB dimer-like"/>
    <property type="match status" value="1"/>
</dbReference>
<proteinExistence type="inferred from homology"/>
<dbReference type="RefSeq" id="WP_109761916.1">
    <property type="nucleotide sequence ID" value="NZ_BCSY01000005.1"/>
</dbReference>
<evidence type="ECO:0000313" key="4">
    <source>
        <dbReference type="Proteomes" id="UP000069443"/>
    </source>
</evidence>
<dbReference type="Proteomes" id="UP000069443">
    <property type="component" value="Unassembled WGS sequence"/>
</dbReference>
<reference evidence="4" key="1">
    <citation type="journal article" date="2016" name="Genome Announc.">
        <title>Draft Genome Sequences of Five Rapidly Growing Mycobacterium Species, M. thermoresistibile, M. fortuitum subsp. acetamidolyticum, M. canariasense, M. brisbanense, and M. novocastrense.</title>
        <authorList>
            <person name="Katahira K."/>
            <person name="Ogura Y."/>
            <person name="Gotoh Y."/>
            <person name="Hayashi T."/>
        </authorList>
    </citation>
    <scope>NUCLEOTIDE SEQUENCE [LARGE SCALE GENOMIC DNA]</scope>
    <source>
        <strain evidence="4">JCM15298</strain>
    </source>
</reference>
<dbReference type="InterPro" id="IPR010310">
    <property type="entry name" value="T7SS_ESAT-6-like"/>
</dbReference>
<keyword evidence="4" id="KW-1185">Reference proteome</keyword>
<feature type="compositionally biased region" description="Polar residues" evidence="2">
    <location>
        <begin position="48"/>
        <end position="58"/>
    </location>
</feature>
<reference evidence="4" key="2">
    <citation type="submission" date="2016-02" db="EMBL/GenBank/DDBJ databases">
        <title>Draft genome sequence of five rapidly growing Mycobacterium species.</title>
        <authorList>
            <person name="Katahira K."/>
            <person name="Gotou Y."/>
            <person name="Iida K."/>
            <person name="Ogura Y."/>
            <person name="Hayashi T."/>
        </authorList>
    </citation>
    <scope>NUCLEOTIDE SEQUENCE [LARGE SCALE GENOMIC DNA]</scope>
    <source>
        <strain evidence="4">JCM15298</strain>
    </source>
</reference>
<name>A0A117I8D4_MYCCR</name>
<dbReference type="Pfam" id="PF06013">
    <property type="entry name" value="WXG100"/>
    <property type="match status" value="1"/>
</dbReference>
<accession>A0A117I8D4</accession>
<dbReference type="AlphaFoldDB" id="A0A117I8D4"/>
<evidence type="ECO:0000256" key="2">
    <source>
        <dbReference type="SAM" id="MobiDB-lite"/>
    </source>
</evidence>
<comment type="caution">
    <text evidence="3">The sequence shown here is derived from an EMBL/GenBank/DDBJ whole genome shotgun (WGS) entry which is preliminary data.</text>
</comment>
<evidence type="ECO:0000256" key="1">
    <source>
        <dbReference type="RuleBase" id="RU362001"/>
    </source>
</evidence>
<dbReference type="OrthoDB" id="4626392at2"/>